<feature type="region of interest" description="Disordered" evidence="1">
    <location>
        <begin position="208"/>
        <end position="443"/>
    </location>
</feature>
<feature type="compositionally biased region" description="Low complexity" evidence="1">
    <location>
        <begin position="268"/>
        <end position="285"/>
    </location>
</feature>
<feature type="compositionally biased region" description="Low complexity" evidence="1">
    <location>
        <begin position="812"/>
        <end position="823"/>
    </location>
</feature>
<accession>A0A836B9U6</accession>
<reference evidence="3" key="1">
    <citation type="journal article" date="2020" name="bioRxiv">
        <title>Comparative genomics of Chlamydomonas.</title>
        <authorList>
            <person name="Craig R.J."/>
            <person name="Hasan A.R."/>
            <person name="Ness R.W."/>
            <person name="Keightley P.D."/>
        </authorList>
    </citation>
    <scope>NUCLEOTIDE SEQUENCE</scope>
    <source>
        <strain evidence="3">CCAP 11/173</strain>
    </source>
</reference>
<organism evidence="3 4">
    <name type="scientific">Chlamydomonas schloesseri</name>
    <dbReference type="NCBI Taxonomy" id="2026947"/>
    <lineage>
        <taxon>Eukaryota</taxon>
        <taxon>Viridiplantae</taxon>
        <taxon>Chlorophyta</taxon>
        <taxon>core chlorophytes</taxon>
        <taxon>Chlorophyceae</taxon>
        <taxon>CS clade</taxon>
        <taxon>Chlamydomonadales</taxon>
        <taxon>Chlamydomonadaceae</taxon>
        <taxon>Chlamydomonas</taxon>
    </lineage>
</organism>
<feature type="compositionally biased region" description="Low complexity" evidence="1">
    <location>
        <begin position="352"/>
        <end position="407"/>
    </location>
</feature>
<evidence type="ECO:0000313" key="4">
    <source>
        <dbReference type="Proteomes" id="UP000613740"/>
    </source>
</evidence>
<feature type="compositionally biased region" description="Basic and acidic residues" evidence="1">
    <location>
        <begin position="253"/>
        <end position="263"/>
    </location>
</feature>
<feature type="compositionally biased region" description="Gly residues" evidence="1">
    <location>
        <begin position="209"/>
        <end position="218"/>
    </location>
</feature>
<gene>
    <name evidence="3" type="ORF">HYH02_003127</name>
</gene>
<evidence type="ECO:0000259" key="2">
    <source>
        <dbReference type="Pfam" id="PF07059"/>
    </source>
</evidence>
<dbReference type="PANTHER" id="PTHR12136">
    <property type="entry name" value="ENHANCED DISEASE RESISTANCE-RELATED"/>
    <property type="match status" value="1"/>
</dbReference>
<dbReference type="InterPro" id="IPR009769">
    <property type="entry name" value="EDR2_C"/>
</dbReference>
<evidence type="ECO:0000313" key="3">
    <source>
        <dbReference type="EMBL" id="KAG2452092.1"/>
    </source>
</evidence>
<feature type="compositionally biased region" description="Gly residues" evidence="1">
    <location>
        <begin position="316"/>
        <end position="325"/>
    </location>
</feature>
<evidence type="ECO:0000256" key="1">
    <source>
        <dbReference type="SAM" id="MobiDB-lite"/>
    </source>
</evidence>
<keyword evidence="4" id="KW-1185">Reference proteome</keyword>
<feature type="compositionally biased region" description="Low complexity" evidence="1">
    <location>
        <begin position="419"/>
        <end position="428"/>
    </location>
</feature>
<dbReference type="PANTHER" id="PTHR12136:SF41">
    <property type="entry name" value="PLECKSTRIN HOMOLOGY (PH) AND LIPID-BINDING START DOMAINS-CONTAINING PROTEIN"/>
    <property type="match status" value="1"/>
</dbReference>
<comment type="caution">
    <text evidence="3">The sequence shown here is derived from an EMBL/GenBank/DDBJ whole genome shotgun (WGS) entry which is preliminary data.</text>
</comment>
<feature type="compositionally biased region" description="Acidic residues" evidence="1">
    <location>
        <begin position="429"/>
        <end position="438"/>
    </location>
</feature>
<dbReference type="InterPro" id="IPR045096">
    <property type="entry name" value="EDR2-like"/>
</dbReference>
<feature type="compositionally biased region" description="Gly residues" evidence="1">
    <location>
        <begin position="615"/>
        <end position="625"/>
    </location>
</feature>
<dbReference type="Proteomes" id="UP000613740">
    <property type="component" value="Unassembled WGS sequence"/>
</dbReference>
<proteinExistence type="predicted"/>
<feature type="region of interest" description="Disordered" evidence="1">
    <location>
        <begin position="755"/>
        <end position="793"/>
    </location>
</feature>
<dbReference type="EMBL" id="JAEHOD010000006">
    <property type="protein sequence ID" value="KAG2452092.1"/>
    <property type="molecule type" value="Genomic_DNA"/>
</dbReference>
<sequence length="1330" mass="136592">MASDYGNEDGEHLLEETDVYKATSSSDFVVVRRLRLYRNRFVTYHNFEETEEDNKQWLLTRGCDLSPRTAAEIKEPVTKYVRPRGQWAITTLVKPTKSSKAHAVRLYMFTLNWPTKWAAKGYTSFTFGFTTAEEARHWHARLGDCIELIRLEKAAAASSGGAGGGVLSTMSSYRTPGQVSGNTTPLHTSTLPPPFTYYSVGGAAAANAAGGGGGGSGGASTLTKQRSASGAGALSKSSSLQHTATTPTLDRGGSSRDAPRSHAGDLTSPSSPGGMAGAPPLAAGAVHRRSMTAASEPANRFPGVLEGDDDNLASLVGGGGGGSVGGAPKSHAHANGGGSMPVTPGSPKAFRATSASAPADAAPTGGGATASTSAGAARPSVSAAAAGSAANGARRQGAQAPARHAPQVPRPPMMTTRLEGGFSPSSSDSDGEADDGEEMGGGRGVVVVSGMRRRGSAATTSAPCRLPRGSARYDVRQTRGGQRWVPYKQVNGVAIYHRRQTAGDTEAGMGGEFMVSTVVRGSPRRCLEALTSKCGNTTILGPAILQEVLQARHADDEKEVLRIILQAPGATGVLCAPRELVVETLFKTDDSGPTLVLMFNSCEPPARFVERKEGGAGGGGGGGGNSPTAGTPQQQQQQQQQQEQQDDIYQASNVGNRRSWWGRPVPARVRGGYTMAPLEEHSLDSSPEALVTCIMKVDLGGVCGERSWLRLASELVGWTDAFLDRMLMAVTLLRDEVEQGRFVVQPLSMVASQVKERERDATSAADLSSLVSGRSHEGSGAVLSGAGGGTGATRRCLPSRLQTVLGGGSVTAAGGRPASSSAAVGDGGSPTVAGTPHESPLLVDALDDDAHAAAAAAAGGHGHGHGHGAHDAAHSAFADGDGKRSAELAAAAAAGAAAAAAAAAVVAMGPRDMPAGAGAEGGGDGAPRYTETMADVLERMRRLAFLDPSVWDQLHQPGKDAPFKVRGPTYLKDRKKIPAGNSRFVLGAMDVIAQPPGPTPHEHVARFLPSVRESGAPFMVIIHLVIPGTPLLGIVATFVTDRHPSALGRPPAHPMEDDHDWEPFDFVLHKYMTGSTHARNHCLKLIPHIADGSWMIKQSVGTTPVILGKQLRTIYYETPQYIEIDIDISANNVASYVTGLVRGATRSLVIDMGFVFEGTTPWELPEALLGTLRLYNLDCRNAKLIDVNHEIPLRPPTVAPPPVPPSRLARGSFCAAGGGSAAGVGLAPAPPSGAMSGGGGGGGGGSGGSLHRVASVNGAPTPIVSAPVSALAADSPRGGSPVTAPVVASTPPPLRASNSINSASSASGLKLVGGSVGGGSVVGTPTTRGL</sequence>
<feature type="compositionally biased region" description="Low complexity" evidence="1">
    <location>
        <begin position="633"/>
        <end position="643"/>
    </location>
</feature>
<name>A0A836B9U6_9CHLO</name>
<dbReference type="OrthoDB" id="9970435at2759"/>
<feature type="compositionally biased region" description="Low complexity" evidence="1">
    <location>
        <begin position="227"/>
        <end position="240"/>
    </location>
</feature>
<protein>
    <recommendedName>
        <fullName evidence="2">Protein ENHANCED DISEASE RESISTANCE 2 C-terminal domain-containing protein</fullName>
    </recommendedName>
</protein>
<feature type="region of interest" description="Disordered" evidence="1">
    <location>
        <begin position="853"/>
        <end position="878"/>
    </location>
</feature>
<feature type="domain" description="Protein ENHANCED DISEASE RESISTANCE 2 C-terminal" evidence="2">
    <location>
        <begin position="960"/>
        <end position="1178"/>
    </location>
</feature>
<feature type="region of interest" description="Disordered" evidence="1">
    <location>
        <begin position="808"/>
        <end position="839"/>
    </location>
</feature>
<feature type="region of interest" description="Disordered" evidence="1">
    <location>
        <begin position="609"/>
        <end position="647"/>
    </location>
</feature>
<dbReference type="Pfam" id="PF07059">
    <property type="entry name" value="EDR2_C"/>
    <property type="match status" value="1"/>
</dbReference>